<dbReference type="InterPro" id="IPR024072">
    <property type="entry name" value="DHFR-like_dom_sf"/>
</dbReference>
<dbReference type="EMBL" id="SDKM01000027">
    <property type="protein sequence ID" value="RYP83999.1"/>
    <property type="molecule type" value="Genomic_DNA"/>
</dbReference>
<dbReference type="Pfam" id="PF01872">
    <property type="entry name" value="RibD_C"/>
    <property type="match status" value="1"/>
</dbReference>
<keyword evidence="3" id="KW-1185">Reference proteome</keyword>
<evidence type="ECO:0000313" key="3">
    <source>
        <dbReference type="Proteomes" id="UP000295198"/>
    </source>
</evidence>
<accession>A0A4V1XYP8</accession>
<dbReference type="GO" id="GO:0009231">
    <property type="term" value="P:riboflavin biosynthetic process"/>
    <property type="evidence" value="ECO:0007669"/>
    <property type="project" value="InterPro"/>
</dbReference>
<dbReference type="PANTHER" id="PTHR38011:SF11">
    <property type="entry name" value="2,5-DIAMINO-6-RIBOSYLAMINO-4(3H)-PYRIMIDINONE 5'-PHOSPHATE REDUCTASE"/>
    <property type="match status" value="1"/>
</dbReference>
<name>A0A4V1XYP8_9ACTN</name>
<dbReference type="InterPro" id="IPR050765">
    <property type="entry name" value="Riboflavin_Biosynth_HTPR"/>
</dbReference>
<evidence type="ECO:0000313" key="2">
    <source>
        <dbReference type="EMBL" id="RYP83999.1"/>
    </source>
</evidence>
<dbReference type="RefSeq" id="WP_134719338.1">
    <property type="nucleotide sequence ID" value="NZ_SDKM01000027.1"/>
</dbReference>
<gene>
    <name evidence="2" type="ORF">EKO23_17090</name>
</gene>
<protein>
    <submittedName>
        <fullName evidence="2">Dihydrofolate reductase</fullName>
    </submittedName>
</protein>
<comment type="caution">
    <text evidence="2">The sequence shown here is derived from an EMBL/GenBank/DDBJ whole genome shotgun (WGS) entry which is preliminary data.</text>
</comment>
<dbReference type="Gene3D" id="3.40.430.10">
    <property type="entry name" value="Dihydrofolate Reductase, subunit A"/>
    <property type="match status" value="1"/>
</dbReference>
<organism evidence="2 3">
    <name type="scientific">Nocardioides guangzhouensis</name>
    <dbReference type="NCBI Taxonomy" id="2497878"/>
    <lineage>
        <taxon>Bacteria</taxon>
        <taxon>Bacillati</taxon>
        <taxon>Actinomycetota</taxon>
        <taxon>Actinomycetes</taxon>
        <taxon>Propionibacteriales</taxon>
        <taxon>Nocardioidaceae</taxon>
        <taxon>Nocardioides</taxon>
    </lineage>
</organism>
<dbReference type="AlphaFoldDB" id="A0A4V1XYP8"/>
<feature type="domain" description="Bacterial bifunctional deaminase-reductase C-terminal" evidence="1">
    <location>
        <begin position="3"/>
        <end position="174"/>
    </location>
</feature>
<dbReference type="PANTHER" id="PTHR38011">
    <property type="entry name" value="DIHYDROFOLATE REDUCTASE FAMILY PROTEIN (AFU_ORTHOLOGUE AFUA_8G06820)"/>
    <property type="match status" value="1"/>
</dbReference>
<dbReference type="SUPFAM" id="SSF53597">
    <property type="entry name" value="Dihydrofolate reductase-like"/>
    <property type="match status" value="1"/>
</dbReference>
<dbReference type="InterPro" id="IPR002734">
    <property type="entry name" value="RibDG_C"/>
</dbReference>
<dbReference type="GO" id="GO:0008703">
    <property type="term" value="F:5-amino-6-(5-phosphoribosylamino)uracil reductase activity"/>
    <property type="evidence" value="ECO:0007669"/>
    <property type="project" value="InterPro"/>
</dbReference>
<reference evidence="2 3" key="1">
    <citation type="submission" date="2019-01" db="EMBL/GenBank/DDBJ databases">
        <title>Nocardioides guangzhouensis sp. nov., an actinobacterium isolated from soil.</title>
        <authorList>
            <person name="Fu Y."/>
            <person name="Cai Y."/>
            <person name="Lin Z."/>
            <person name="Chen P."/>
        </authorList>
    </citation>
    <scope>NUCLEOTIDE SEQUENCE [LARGE SCALE GENOMIC DNA]</scope>
    <source>
        <strain evidence="2 3">130</strain>
    </source>
</reference>
<dbReference type="Proteomes" id="UP000295198">
    <property type="component" value="Unassembled WGS sequence"/>
</dbReference>
<evidence type="ECO:0000259" key="1">
    <source>
        <dbReference type="Pfam" id="PF01872"/>
    </source>
</evidence>
<proteinExistence type="predicted"/>
<dbReference type="OrthoDB" id="3820697at2"/>
<sequence length="198" mass="21739">MATVIMHAVVSVDGFIADEHDEVGPLFEWYFNGDVPIVEESGEERHAPFRISRRSQAYVGSLWGSIGATVQGRHLFDLTNGWEAEPPAGEHLLVVSHRPKPDGWHPEADVPFFDDVAAAVDEAKRRAGDRVVAICAGNVGGQALALGLVDEVAMDVVPVVFGRGKRYFGPVDGQHLLEDPSVVIQGDRVLHLRYRVRR</sequence>